<keyword evidence="7 8" id="KW-0472">Membrane</keyword>
<evidence type="ECO:0000313" key="12">
    <source>
        <dbReference type="Proteomes" id="UP001164776"/>
    </source>
</evidence>
<dbReference type="GO" id="GO:0005886">
    <property type="term" value="C:plasma membrane"/>
    <property type="evidence" value="ECO:0007669"/>
    <property type="project" value="UniProtKB-SubCell"/>
</dbReference>
<evidence type="ECO:0000256" key="1">
    <source>
        <dbReference type="ARBA" id="ARBA00004651"/>
    </source>
</evidence>
<name>A0A9W7XCH9_9POAL</name>
<keyword evidence="6 8" id="KW-1133">Transmembrane helix</keyword>
<dbReference type="AlphaFoldDB" id="A0A9W7XCH9"/>
<dbReference type="Proteomes" id="UP001164776">
    <property type="component" value="Unassembled WGS sequence"/>
</dbReference>
<feature type="transmembrane region" description="Helical" evidence="8">
    <location>
        <begin position="167"/>
        <end position="184"/>
    </location>
</feature>
<evidence type="ECO:0000256" key="3">
    <source>
        <dbReference type="ARBA" id="ARBA00011489"/>
    </source>
</evidence>
<comment type="subunit">
    <text evidence="3 8">Homodimer and heterodimers.</text>
</comment>
<reference evidence="11 12" key="1">
    <citation type="submission" date="2022-10" db="EMBL/GenBank/DDBJ databases">
        <title>WGS assembly of Paspalum vaginatum 540-79.</title>
        <authorList>
            <person name="Sun G."/>
            <person name="Wase N."/>
            <person name="Shu S."/>
            <person name="Jenkins J."/>
            <person name="Zhou B."/>
            <person name="Torres-Rodriguez J."/>
            <person name="Chen C."/>
            <person name="Sandor L."/>
            <person name="Plott C."/>
            <person name="Yoshinga Y."/>
            <person name="Daum C."/>
            <person name="Qi P."/>
            <person name="Barry K."/>
            <person name="Lipzen A."/>
            <person name="Berry L."/>
            <person name="Pedersen C."/>
            <person name="Gottilla T."/>
            <person name="Foltz A."/>
            <person name="Yu H."/>
            <person name="O'Malley R."/>
            <person name="Zhang C."/>
            <person name="Devos K."/>
            <person name="Sigmon B."/>
            <person name="Yu B."/>
            <person name="Obata T."/>
            <person name="Schmutz J."/>
            <person name="Schnable J."/>
        </authorList>
    </citation>
    <scope>NUCLEOTIDE SEQUENCE [LARGE SCALE GENOMIC DNA]</scope>
    <source>
        <strain evidence="12">cv. 540-79</strain>
    </source>
</reference>
<evidence type="ECO:0000259" key="10">
    <source>
        <dbReference type="Pfam" id="PF04535"/>
    </source>
</evidence>
<dbReference type="EMBL" id="MU629641">
    <property type="protein sequence ID" value="KAJ1255779.1"/>
    <property type="molecule type" value="Genomic_DNA"/>
</dbReference>
<feature type="transmembrane region" description="Helical" evidence="8">
    <location>
        <begin position="115"/>
        <end position="133"/>
    </location>
</feature>
<evidence type="ECO:0000256" key="7">
    <source>
        <dbReference type="ARBA" id="ARBA00023136"/>
    </source>
</evidence>
<keyword evidence="4 8" id="KW-1003">Cell membrane</keyword>
<keyword evidence="5 8" id="KW-0812">Transmembrane</keyword>
<feature type="compositionally biased region" description="Low complexity" evidence="9">
    <location>
        <begin position="26"/>
        <end position="61"/>
    </location>
</feature>
<comment type="similarity">
    <text evidence="2 8">Belongs to the Casparian strip membrane proteins (CASP) family.</text>
</comment>
<evidence type="ECO:0000256" key="2">
    <source>
        <dbReference type="ARBA" id="ARBA00007651"/>
    </source>
</evidence>
<protein>
    <recommendedName>
        <fullName evidence="8">CASP-like protein</fullName>
    </recommendedName>
</protein>
<evidence type="ECO:0000313" key="11">
    <source>
        <dbReference type="EMBL" id="KAJ1255779.1"/>
    </source>
</evidence>
<feature type="transmembrane region" description="Helical" evidence="8">
    <location>
        <begin position="190"/>
        <end position="214"/>
    </location>
</feature>
<feature type="region of interest" description="Disordered" evidence="9">
    <location>
        <begin position="1"/>
        <end position="69"/>
    </location>
</feature>
<dbReference type="OrthoDB" id="1924823at2759"/>
<feature type="domain" description="Casparian strip membrane protein" evidence="10">
    <location>
        <begin position="73"/>
        <end position="211"/>
    </location>
</feature>
<feature type="transmembrane region" description="Helical" evidence="8">
    <location>
        <begin position="76"/>
        <end position="95"/>
    </location>
</feature>
<sequence length="231" mass="24056">MAMDVVASKGNVAKPPPPPPWLQKATTYDSSSSYTSGTRPGARTTSSSSGTATATARATAAEVNQRRRRRHGGTTVLLLRATAALMAFVAVALVASCRHGDWMEFGRYPEYRCLLGASVVACVYSAAQAIRNLRRRMMLRASYDEDGTAASGSGGGGLLVDFAGDQAVAYVLMTASSAALPITLRMRSAVINVFTDAMVAAITLGFVAFAALALSAMISGFRLAAAAAAEY</sequence>
<dbReference type="InterPro" id="IPR006702">
    <property type="entry name" value="CASP_dom"/>
</dbReference>
<gene>
    <name evidence="11" type="ORF">BS78_K162800</name>
</gene>
<proteinExistence type="inferred from homology"/>
<evidence type="ECO:0000256" key="6">
    <source>
        <dbReference type="ARBA" id="ARBA00022989"/>
    </source>
</evidence>
<accession>A0A9W7XCH9</accession>
<dbReference type="Pfam" id="PF04535">
    <property type="entry name" value="CASP_dom"/>
    <property type="match status" value="1"/>
</dbReference>
<dbReference type="PANTHER" id="PTHR33573">
    <property type="entry name" value="CASP-LIKE PROTEIN 4A4"/>
    <property type="match status" value="1"/>
</dbReference>
<comment type="subcellular location">
    <subcellularLocation>
        <location evidence="1 8">Cell membrane</location>
        <topology evidence="1 8">Multi-pass membrane protein</topology>
    </subcellularLocation>
</comment>
<evidence type="ECO:0000256" key="4">
    <source>
        <dbReference type="ARBA" id="ARBA00022475"/>
    </source>
</evidence>
<keyword evidence="12" id="KW-1185">Reference proteome</keyword>
<organism evidence="11 12">
    <name type="scientific">Paspalum vaginatum</name>
    <name type="common">seashore paspalum</name>
    <dbReference type="NCBI Taxonomy" id="158149"/>
    <lineage>
        <taxon>Eukaryota</taxon>
        <taxon>Viridiplantae</taxon>
        <taxon>Streptophyta</taxon>
        <taxon>Embryophyta</taxon>
        <taxon>Tracheophyta</taxon>
        <taxon>Spermatophyta</taxon>
        <taxon>Magnoliopsida</taxon>
        <taxon>Liliopsida</taxon>
        <taxon>Poales</taxon>
        <taxon>Poaceae</taxon>
        <taxon>PACMAD clade</taxon>
        <taxon>Panicoideae</taxon>
        <taxon>Andropogonodae</taxon>
        <taxon>Paspaleae</taxon>
        <taxon>Paspalinae</taxon>
        <taxon>Paspalum</taxon>
    </lineage>
</organism>
<comment type="caution">
    <text evidence="11">The sequence shown here is derived from an EMBL/GenBank/DDBJ whole genome shotgun (WGS) entry which is preliminary data.</text>
</comment>
<evidence type="ECO:0000256" key="9">
    <source>
        <dbReference type="SAM" id="MobiDB-lite"/>
    </source>
</evidence>
<evidence type="ECO:0000256" key="5">
    <source>
        <dbReference type="ARBA" id="ARBA00022692"/>
    </source>
</evidence>
<evidence type="ECO:0000256" key="8">
    <source>
        <dbReference type="RuleBase" id="RU361233"/>
    </source>
</evidence>
<dbReference type="PANTHER" id="PTHR33573:SF36">
    <property type="entry name" value="CASP-LIKE PROTEIN 4B1"/>
    <property type="match status" value="1"/>
</dbReference>